<evidence type="ECO:0000313" key="3">
    <source>
        <dbReference type="Proteomes" id="UP001337723"/>
    </source>
</evidence>
<organism evidence="2 3">
    <name type="scientific">Roseicyclus marinus</name>
    <dbReference type="NCBI Taxonomy" id="2161673"/>
    <lineage>
        <taxon>Bacteria</taxon>
        <taxon>Pseudomonadati</taxon>
        <taxon>Pseudomonadota</taxon>
        <taxon>Alphaproteobacteria</taxon>
        <taxon>Rhodobacterales</taxon>
        <taxon>Roseobacteraceae</taxon>
        <taxon>Roseicyclus</taxon>
    </lineage>
</organism>
<evidence type="ECO:0000313" key="2">
    <source>
        <dbReference type="EMBL" id="BDW84993.1"/>
    </source>
</evidence>
<dbReference type="RefSeq" id="WP_338275355.1">
    <property type="nucleotide sequence ID" value="NZ_AP027266.1"/>
</dbReference>
<sequence>MSEGRAGGSRYLYAPFDAASARIEANERVQDERWQALNYRLEAIEAALDRLERRLWLAVFGVVSVILAQGIQELIQLGGAG</sequence>
<dbReference type="AlphaFoldDB" id="A0AA48H8S1"/>
<gene>
    <name evidence="2" type="ORF">MACH21_11700</name>
</gene>
<keyword evidence="3" id="KW-1185">Reference proteome</keyword>
<protein>
    <submittedName>
        <fullName evidence="2">Uncharacterized protein</fullName>
    </submittedName>
</protein>
<feature type="transmembrane region" description="Helical" evidence="1">
    <location>
        <begin position="55"/>
        <end position="75"/>
    </location>
</feature>
<keyword evidence="1" id="KW-0472">Membrane</keyword>
<dbReference type="Proteomes" id="UP001337723">
    <property type="component" value="Chromosome"/>
</dbReference>
<dbReference type="EMBL" id="AP027266">
    <property type="protein sequence ID" value="BDW84993.1"/>
    <property type="molecule type" value="Genomic_DNA"/>
</dbReference>
<name>A0AA48H8S1_9RHOB</name>
<keyword evidence="1" id="KW-1133">Transmembrane helix</keyword>
<dbReference type="KEGG" id="rmai:MACH21_11700"/>
<keyword evidence="1" id="KW-0812">Transmembrane</keyword>
<proteinExistence type="predicted"/>
<accession>A0AA48H8S1</accession>
<evidence type="ECO:0000256" key="1">
    <source>
        <dbReference type="SAM" id="Phobius"/>
    </source>
</evidence>
<reference evidence="2 3" key="1">
    <citation type="submission" date="2023-01" db="EMBL/GenBank/DDBJ databases">
        <title>Complete genome sequence of Roseicyclus marinus strain Dej080120_10.</title>
        <authorList>
            <person name="Ueki S."/>
            <person name="Maruyama F."/>
        </authorList>
    </citation>
    <scope>NUCLEOTIDE SEQUENCE [LARGE SCALE GENOMIC DNA]</scope>
    <source>
        <strain evidence="2 3">Dej080120_10</strain>
    </source>
</reference>